<dbReference type="AlphaFoldDB" id="A0A2C8Y6Z1"/>
<reference evidence="2 3" key="1">
    <citation type="submission" date="2017-09" db="EMBL/GenBank/DDBJ databases">
        <authorList>
            <person name="Ehlers B."/>
            <person name="Leendertz F.H."/>
        </authorList>
    </citation>
    <scope>NUCLEOTIDE SEQUENCE [LARGE SCALE GENOMIC DNA]</scope>
    <source>
        <strain evidence="2 3">CGMCC 1.05381</strain>
    </source>
</reference>
<sequence>MMPFYGDVAQFILAVDSVRSQRGEWRLVILDDVYPDAEPRRYVEALADPRIVYVVNERNLGISGNFQRSIELAEAEFTVIMGCDDIMLSGYVIRMTALISQFPDAAYFQPGVATIDDNGIRSSPLGDRVKSLFRPKGKHPARLSGEKLAASLLQGNWTYFPSLCWRTDVLAAHGFREEFRIVLDLALQLSIIEDGGVLVLDDTVVFEYRRHSASASSWAGSGSGRFKEEKELFRQTAETMRSKGWNKASRAARVHLTSRLNALTQLPGAIVGRESEAVKSLSSHAFSRG</sequence>
<dbReference type="Pfam" id="PF00535">
    <property type="entry name" value="Glycos_transf_2"/>
    <property type="match status" value="1"/>
</dbReference>
<organism evidence="2 3">
    <name type="scientific">Salinibacterium xinjiangense</name>
    <dbReference type="NCBI Taxonomy" id="386302"/>
    <lineage>
        <taxon>Bacteria</taxon>
        <taxon>Bacillati</taxon>
        <taxon>Actinomycetota</taxon>
        <taxon>Actinomycetes</taxon>
        <taxon>Micrococcales</taxon>
        <taxon>Microbacteriaceae</taxon>
        <taxon>Salinibacterium</taxon>
    </lineage>
</organism>
<keyword evidence="3" id="KW-1185">Reference proteome</keyword>
<accession>A0A2C8Y6Z1</accession>
<dbReference type="InterPro" id="IPR029044">
    <property type="entry name" value="Nucleotide-diphossugar_trans"/>
</dbReference>
<dbReference type="Gene3D" id="3.90.550.10">
    <property type="entry name" value="Spore Coat Polysaccharide Biosynthesis Protein SpsA, Chain A"/>
    <property type="match status" value="1"/>
</dbReference>
<protein>
    <submittedName>
        <fullName evidence="2">Glycosyl transferase family 2</fullName>
    </submittedName>
</protein>
<gene>
    <name evidence="2" type="ORF">SAMN06296378_0105</name>
</gene>
<keyword evidence="2" id="KW-0808">Transferase</keyword>
<dbReference type="EMBL" id="OCST01000001">
    <property type="protein sequence ID" value="SOE45840.1"/>
    <property type="molecule type" value="Genomic_DNA"/>
</dbReference>
<proteinExistence type="predicted"/>
<dbReference type="SUPFAM" id="SSF53448">
    <property type="entry name" value="Nucleotide-diphospho-sugar transferases"/>
    <property type="match status" value="1"/>
</dbReference>
<dbReference type="Proteomes" id="UP000219440">
    <property type="component" value="Unassembled WGS sequence"/>
</dbReference>
<name>A0A2C8Y6Z1_9MICO</name>
<feature type="domain" description="Glycosyltransferase 2-like" evidence="1">
    <location>
        <begin position="2"/>
        <end position="123"/>
    </location>
</feature>
<dbReference type="InterPro" id="IPR001173">
    <property type="entry name" value="Glyco_trans_2-like"/>
</dbReference>
<dbReference type="GO" id="GO:0016740">
    <property type="term" value="F:transferase activity"/>
    <property type="evidence" value="ECO:0007669"/>
    <property type="project" value="UniProtKB-KW"/>
</dbReference>
<evidence type="ECO:0000313" key="3">
    <source>
        <dbReference type="Proteomes" id="UP000219440"/>
    </source>
</evidence>
<evidence type="ECO:0000313" key="2">
    <source>
        <dbReference type="EMBL" id="SOE45840.1"/>
    </source>
</evidence>
<evidence type="ECO:0000259" key="1">
    <source>
        <dbReference type="Pfam" id="PF00535"/>
    </source>
</evidence>